<keyword evidence="2" id="KW-1185">Reference proteome</keyword>
<organism evidence="1 2">
    <name type="scientific">Acetivibrio ethanolgignens</name>
    <dbReference type="NCBI Taxonomy" id="290052"/>
    <lineage>
        <taxon>Bacteria</taxon>
        <taxon>Bacillati</taxon>
        <taxon>Bacillota</taxon>
        <taxon>Clostridia</taxon>
        <taxon>Eubacteriales</taxon>
        <taxon>Oscillospiraceae</taxon>
        <taxon>Acetivibrio</taxon>
    </lineage>
</organism>
<gene>
    <name evidence="1" type="ORF">ASU35_12500</name>
</gene>
<dbReference type="AlphaFoldDB" id="A0A0V8QD93"/>
<evidence type="ECO:0000313" key="2">
    <source>
        <dbReference type="Proteomes" id="UP000054874"/>
    </source>
</evidence>
<comment type="caution">
    <text evidence="1">The sequence shown here is derived from an EMBL/GenBank/DDBJ whole genome shotgun (WGS) entry which is preliminary data.</text>
</comment>
<dbReference type="RefSeq" id="WP_058353235.1">
    <property type="nucleotide sequence ID" value="NZ_CABMMD010000168.1"/>
</dbReference>
<evidence type="ECO:0000313" key="1">
    <source>
        <dbReference type="EMBL" id="KSV58530.1"/>
    </source>
</evidence>
<reference evidence="1 2" key="1">
    <citation type="submission" date="2015-11" db="EMBL/GenBank/DDBJ databases">
        <title>Butyribacter intestini gen. nov., sp. nov., a butyric acid-producing bacterium of the family Lachnospiraceae isolated from the human faeces.</title>
        <authorList>
            <person name="Zou Y."/>
            <person name="Xue W."/>
            <person name="Luo G."/>
            <person name="Lv M."/>
        </authorList>
    </citation>
    <scope>NUCLEOTIDE SEQUENCE [LARGE SCALE GENOMIC DNA]</scope>
    <source>
        <strain evidence="1 2">ACET-33324</strain>
    </source>
</reference>
<dbReference type="Proteomes" id="UP000054874">
    <property type="component" value="Unassembled WGS sequence"/>
</dbReference>
<protein>
    <recommendedName>
        <fullName evidence="3">DUF4166 domain-containing protein</fullName>
    </recommendedName>
</protein>
<evidence type="ECO:0008006" key="3">
    <source>
        <dbReference type="Google" id="ProtNLM"/>
    </source>
</evidence>
<accession>A0A0V8QD93</accession>
<dbReference type="OrthoDB" id="9772627at2"/>
<dbReference type="STRING" id="290052.ASU35_12500"/>
<name>A0A0V8QD93_9FIRM</name>
<sequence>MYEFFYGWYMKCQSETQTLAVIPAVHQTGKKRTCSIQIITDIEAWTVELPGDVFRQRKKSIFIGENRFGEYGIRLAVHRPELIVKGKLNFGSLSPLRYNIMGPFAFVPFMECRVFYRFQKGGHILFAFETERASFEYEYPVFFPV</sequence>
<proteinExistence type="predicted"/>
<dbReference type="EMBL" id="LNAM01000168">
    <property type="protein sequence ID" value="KSV58530.1"/>
    <property type="molecule type" value="Genomic_DNA"/>
</dbReference>